<evidence type="ECO:0000259" key="1">
    <source>
        <dbReference type="SMART" id="SM00382"/>
    </source>
</evidence>
<dbReference type="OrthoDB" id="9808768at2"/>
<dbReference type="InterPro" id="IPR027417">
    <property type="entry name" value="P-loop_NTPase"/>
</dbReference>
<dbReference type="SUPFAM" id="SSF52540">
    <property type="entry name" value="P-loop containing nucleoside triphosphate hydrolases"/>
    <property type="match status" value="1"/>
</dbReference>
<accession>A0A1B7LIC9</accession>
<gene>
    <name evidence="2" type="ORF">A6M21_04305</name>
</gene>
<comment type="caution">
    <text evidence="2">The sequence shown here is derived from an EMBL/GenBank/DDBJ whole genome shotgun (WGS) entry which is preliminary data.</text>
</comment>
<dbReference type="AlphaFoldDB" id="A0A1B7LIC9"/>
<dbReference type="Proteomes" id="UP000078532">
    <property type="component" value="Unassembled WGS sequence"/>
</dbReference>
<protein>
    <recommendedName>
        <fullName evidence="1">AAA+ ATPase domain-containing protein</fullName>
    </recommendedName>
</protein>
<dbReference type="InterPro" id="IPR003593">
    <property type="entry name" value="AAA+_ATPase"/>
</dbReference>
<feature type="domain" description="AAA+ ATPase" evidence="1">
    <location>
        <begin position="23"/>
        <end position="309"/>
    </location>
</feature>
<sequence>MYLEEVIISGFKSYAVEAGVGFKPGIGVIVGNNGVGKSNILDAVAWALGENDPDRLRCDREEDLFFGGTQEYPPAATVNVTLKLKAGPEKKASVTTLARRKERCGADVYTVDGVELGRSAYLQKLSALGWRDTARTLIRQEQINRFLHLSPEERVVYLAGLLNGTEVNQELISRLNASFKNYLQTLIPGSDGNILLTGRDGAPGLLIEASLGKGMKNSTLLSGGEKTICSLALNLALFEQLNSPLYLLDEVEPSLDWTNHRNMQALLKSLNQKKQLIMITHLRSTIQLADSLHGIRARKDGSSFVKFYFEMNERLLRAYKCC</sequence>
<dbReference type="RefSeq" id="WP_066666445.1">
    <property type="nucleotide sequence ID" value="NZ_LYVF01000040.1"/>
</dbReference>
<evidence type="ECO:0000313" key="3">
    <source>
        <dbReference type="Proteomes" id="UP000078532"/>
    </source>
</evidence>
<dbReference type="STRING" id="1838280.A6M21_04305"/>
<evidence type="ECO:0000313" key="2">
    <source>
        <dbReference type="EMBL" id="OAT86141.1"/>
    </source>
</evidence>
<reference evidence="2 3" key="1">
    <citation type="submission" date="2016-04" db="EMBL/GenBank/DDBJ databases">
        <authorList>
            <person name="Evans L.H."/>
            <person name="Alamgir A."/>
            <person name="Owens N."/>
            <person name="Weber N.D."/>
            <person name="Virtaneva K."/>
            <person name="Barbian K."/>
            <person name="Babar A."/>
            <person name="Rosenke K."/>
        </authorList>
    </citation>
    <scope>NUCLEOTIDE SEQUENCE [LARGE SCALE GENOMIC DNA]</scope>
    <source>
        <strain evidence="2 3">LMa1</strain>
    </source>
</reference>
<dbReference type="SMART" id="SM00382">
    <property type="entry name" value="AAA"/>
    <property type="match status" value="1"/>
</dbReference>
<dbReference type="Pfam" id="PF02463">
    <property type="entry name" value="SMC_N"/>
    <property type="match status" value="1"/>
</dbReference>
<name>A0A1B7LIC9_9FIRM</name>
<proteinExistence type="predicted"/>
<keyword evidence="3" id="KW-1185">Reference proteome</keyword>
<dbReference type="EMBL" id="LYVF01000040">
    <property type="protein sequence ID" value="OAT86141.1"/>
    <property type="molecule type" value="Genomic_DNA"/>
</dbReference>
<dbReference type="PANTHER" id="PTHR43977">
    <property type="entry name" value="STRUCTURAL MAINTENANCE OF CHROMOSOMES PROTEIN 3"/>
    <property type="match status" value="1"/>
</dbReference>
<dbReference type="Gene3D" id="3.40.50.300">
    <property type="entry name" value="P-loop containing nucleotide triphosphate hydrolases"/>
    <property type="match status" value="1"/>
</dbReference>
<organism evidence="2 3">
    <name type="scientific">Desulfotomaculum copahuensis</name>
    <dbReference type="NCBI Taxonomy" id="1838280"/>
    <lineage>
        <taxon>Bacteria</taxon>
        <taxon>Bacillati</taxon>
        <taxon>Bacillota</taxon>
        <taxon>Clostridia</taxon>
        <taxon>Eubacteriales</taxon>
        <taxon>Desulfotomaculaceae</taxon>
        <taxon>Desulfotomaculum</taxon>
    </lineage>
</organism>
<dbReference type="InterPro" id="IPR003395">
    <property type="entry name" value="RecF/RecN/SMC_N"/>
</dbReference>